<dbReference type="OrthoDB" id="21418at2759"/>
<dbReference type="PANTHER" id="PTHR38645">
    <property type="entry name" value="CHROMOSOME 9, WHOLE GENOME SHOTGUN SEQUENCE"/>
    <property type="match status" value="1"/>
</dbReference>
<dbReference type="PANTHER" id="PTHR38645:SF1">
    <property type="entry name" value="YALI0F12243P"/>
    <property type="match status" value="1"/>
</dbReference>
<proteinExistence type="predicted"/>
<dbReference type="InParanoid" id="A0A151ZFD9"/>
<feature type="compositionally biased region" description="Low complexity" evidence="1">
    <location>
        <begin position="110"/>
        <end position="126"/>
    </location>
</feature>
<dbReference type="Proteomes" id="UP000076078">
    <property type="component" value="Unassembled WGS sequence"/>
</dbReference>
<protein>
    <submittedName>
        <fullName evidence="2">Uncharacterized protein</fullName>
    </submittedName>
</protein>
<gene>
    <name evidence="2" type="ORF">DLAC_06625</name>
</gene>
<evidence type="ECO:0000313" key="3">
    <source>
        <dbReference type="Proteomes" id="UP000076078"/>
    </source>
</evidence>
<accession>A0A151ZFD9</accession>
<dbReference type="AlphaFoldDB" id="A0A151ZFD9"/>
<feature type="region of interest" description="Disordered" evidence="1">
    <location>
        <begin position="106"/>
        <end position="128"/>
    </location>
</feature>
<keyword evidence="3" id="KW-1185">Reference proteome</keyword>
<comment type="caution">
    <text evidence="2">The sequence shown here is derived from an EMBL/GenBank/DDBJ whole genome shotgun (WGS) entry which is preliminary data.</text>
</comment>
<evidence type="ECO:0000256" key="1">
    <source>
        <dbReference type="SAM" id="MobiDB-lite"/>
    </source>
</evidence>
<organism evidence="2 3">
    <name type="scientific">Tieghemostelium lacteum</name>
    <name type="common">Slime mold</name>
    <name type="synonym">Dictyostelium lacteum</name>
    <dbReference type="NCBI Taxonomy" id="361077"/>
    <lineage>
        <taxon>Eukaryota</taxon>
        <taxon>Amoebozoa</taxon>
        <taxon>Evosea</taxon>
        <taxon>Eumycetozoa</taxon>
        <taxon>Dictyostelia</taxon>
        <taxon>Dictyosteliales</taxon>
        <taxon>Raperosteliaceae</taxon>
        <taxon>Tieghemostelium</taxon>
    </lineage>
</organism>
<name>A0A151ZFD9_TIELA</name>
<evidence type="ECO:0000313" key="2">
    <source>
        <dbReference type="EMBL" id="KYQ92629.1"/>
    </source>
</evidence>
<reference evidence="2 3" key="1">
    <citation type="submission" date="2015-12" db="EMBL/GenBank/DDBJ databases">
        <title>Dictyostelia acquired genes for synthesis and detection of signals that induce cell-type specialization by lateral gene transfer from prokaryotes.</title>
        <authorList>
            <person name="Gloeckner G."/>
            <person name="Schaap P."/>
        </authorList>
    </citation>
    <scope>NUCLEOTIDE SEQUENCE [LARGE SCALE GENOMIC DNA]</scope>
    <source>
        <strain evidence="2 3">TK</strain>
    </source>
</reference>
<dbReference type="EMBL" id="LODT01000029">
    <property type="protein sequence ID" value="KYQ92629.1"/>
    <property type="molecule type" value="Genomic_DNA"/>
</dbReference>
<sequence>MHNTNNIISNNDNSVELYQSFTKAANGIAMLYKNSLTAQTQSYQKGYIDSLDNLQAFIESNNIDSQSTIIEYIKNEKLRLSSNHSNNNNNNQQQQQQPETLNIISPESVHNNNNNNNNNIINSNHNTPLTTSSSFTNYIINRNNNHNNITNREANDSKLNQKKRVLENNYLLMNYHEPLPMPIEVDIDTTNIHQNNIKKSKSSL</sequence>